<feature type="chain" id="PRO_5005513672" evidence="1">
    <location>
        <begin position="33"/>
        <end position="171"/>
    </location>
</feature>
<dbReference type="PANTHER" id="PTHR36302">
    <property type="entry name" value="BLR7088 PROTEIN"/>
    <property type="match status" value="1"/>
</dbReference>
<evidence type="ECO:0000313" key="3">
    <source>
        <dbReference type="Proteomes" id="UP000037660"/>
    </source>
</evidence>
<dbReference type="Gene3D" id="2.60.40.1890">
    <property type="entry name" value="PCu(A)C copper chaperone"/>
    <property type="match status" value="1"/>
</dbReference>
<dbReference type="InterPro" id="IPR036182">
    <property type="entry name" value="PCuAC_sf"/>
</dbReference>
<dbReference type="STRING" id="1547922.ISF6_2630"/>
<dbReference type="OrthoDB" id="9796962at2"/>
<dbReference type="PROSITE" id="PS51318">
    <property type="entry name" value="TAT"/>
    <property type="match status" value="1"/>
</dbReference>
<gene>
    <name evidence="2" type="ORF">ISF6_2630</name>
</gene>
<reference evidence="3" key="1">
    <citation type="submission" date="2015-07" db="EMBL/GenBank/DDBJ databases">
        <title>Discovery of a poly(ethylene terephthalate assimilation.</title>
        <authorList>
            <person name="Yoshida S."/>
            <person name="Hiraga K."/>
            <person name="Takehana T."/>
            <person name="Taniguchi I."/>
            <person name="Yamaji H."/>
            <person name="Maeda Y."/>
            <person name="Toyohara K."/>
            <person name="Miyamoto K."/>
            <person name="Kimura Y."/>
            <person name="Oda K."/>
        </authorList>
    </citation>
    <scope>NUCLEOTIDE SEQUENCE [LARGE SCALE GENOMIC DNA]</scope>
    <source>
        <strain evidence="3">NBRC 110686 / TISTR 2288 / 201-F6</strain>
    </source>
</reference>
<dbReference type="RefSeq" id="WP_054020768.1">
    <property type="nucleotide sequence ID" value="NZ_BBYR01000039.1"/>
</dbReference>
<comment type="caution">
    <text evidence="2">The sequence shown here is derived from an EMBL/GenBank/DDBJ whole genome shotgun (WGS) entry which is preliminary data.</text>
</comment>
<evidence type="ECO:0000313" key="2">
    <source>
        <dbReference type="EMBL" id="GAP36790.1"/>
    </source>
</evidence>
<proteinExistence type="predicted"/>
<sequence length="171" mass="18661">MNPDQRRRRRVLSSLTSLGLIALAALSGPAAAHDFKLGPLRIDHPYATPTPPGAANGAAYLRGIRNTGDQPDRLVGASTPVARSVEIHRSVVDAQNVMRMRAIDGIALPPKAELQLRHGGEHHLMLIGLTQSLKDGDRFPMSLRFEKAGEREVMVWVQTPRDGAGVHQHKH</sequence>
<evidence type="ECO:0000256" key="1">
    <source>
        <dbReference type="SAM" id="SignalP"/>
    </source>
</evidence>
<dbReference type="Proteomes" id="UP000037660">
    <property type="component" value="Unassembled WGS sequence"/>
</dbReference>
<dbReference type="AlphaFoldDB" id="A0A0K8P3J4"/>
<reference evidence="2 3" key="2">
    <citation type="journal article" date="2016" name="Science">
        <title>A bacterium that degrades and assimilates poly(ethylene terephthalate).</title>
        <authorList>
            <person name="Yoshida S."/>
            <person name="Hiraga K."/>
            <person name="Takehana T."/>
            <person name="Taniguchi I."/>
            <person name="Yamaji H."/>
            <person name="Maeda Y."/>
            <person name="Toyohara K."/>
            <person name="Miyamoto K."/>
            <person name="Kimura Y."/>
            <person name="Oda K."/>
        </authorList>
    </citation>
    <scope>NUCLEOTIDE SEQUENCE [LARGE SCALE GENOMIC DNA]</scope>
    <source>
        <strain evidence="3">NBRC 110686 / TISTR 2288 / 201-F6</strain>
    </source>
</reference>
<keyword evidence="3" id="KW-1185">Reference proteome</keyword>
<feature type="signal peptide" evidence="1">
    <location>
        <begin position="1"/>
        <end position="32"/>
    </location>
</feature>
<dbReference type="InterPro" id="IPR006311">
    <property type="entry name" value="TAT_signal"/>
</dbReference>
<dbReference type="EMBL" id="BBYR01000039">
    <property type="protein sequence ID" value="GAP36790.1"/>
    <property type="molecule type" value="Genomic_DNA"/>
</dbReference>
<keyword evidence="1" id="KW-0732">Signal</keyword>
<dbReference type="Pfam" id="PF04314">
    <property type="entry name" value="PCuAC"/>
    <property type="match status" value="1"/>
</dbReference>
<protein>
    <submittedName>
        <fullName evidence="2">Copper metallochaperone</fullName>
    </submittedName>
</protein>
<dbReference type="InterPro" id="IPR058248">
    <property type="entry name" value="Lxx211020-like"/>
</dbReference>
<dbReference type="SUPFAM" id="SSF110087">
    <property type="entry name" value="DR1885-like metal-binding protein"/>
    <property type="match status" value="1"/>
</dbReference>
<accession>A0A0K8P3J4</accession>
<organism evidence="2 3">
    <name type="scientific">Piscinibacter sakaiensis</name>
    <name type="common">Ideonella sakaiensis</name>
    <dbReference type="NCBI Taxonomy" id="1547922"/>
    <lineage>
        <taxon>Bacteria</taxon>
        <taxon>Pseudomonadati</taxon>
        <taxon>Pseudomonadota</taxon>
        <taxon>Betaproteobacteria</taxon>
        <taxon>Burkholderiales</taxon>
        <taxon>Sphaerotilaceae</taxon>
        <taxon>Piscinibacter</taxon>
    </lineage>
</organism>
<dbReference type="PANTHER" id="PTHR36302:SF1">
    <property type="entry name" value="COPPER CHAPERONE PCU(A)C"/>
    <property type="match status" value="1"/>
</dbReference>
<dbReference type="InterPro" id="IPR007410">
    <property type="entry name" value="LpqE-like"/>
</dbReference>
<name>A0A0K8P3J4_PISS1</name>